<organism evidence="9 10">
    <name type="scientific">Prorocentrum cordatum</name>
    <dbReference type="NCBI Taxonomy" id="2364126"/>
    <lineage>
        <taxon>Eukaryota</taxon>
        <taxon>Sar</taxon>
        <taxon>Alveolata</taxon>
        <taxon>Dinophyceae</taxon>
        <taxon>Prorocentrales</taxon>
        <taxon>Prorocentraceae</taxon>
        <taxon>Prorocentrum</taxon>
    </lineage>
</organism>
<evidence type="ECO:0000256" key="6">
    <source>
        <dbReference type="PROSITE-ProRule" id="PRU00282"/>
    </source>
</evidence>
<feature type="repeat" description="Solcar" evidence="6">
    <location>
        <begin position="12"/>
        <end position="110"/>
    </location>
</feature>
<evidence type="ECO:0008006" key="11">
    <source>
        <dbReference type="Google" id="ProtNLM"/>
    </source>
</evidence>
<dbReference type="InterPro" id="IPR018108">
    <property type="entry name" value="MCP_transmembrane"/>
</dbReference>
<feature type="repeat" description="Solcar" evidence="6">
    <location>
        <begin position="231"/>
        <end position="311"/>
    </location>
</feature>
<evidence type="ECO:0000256" key="4">
    <source>
        <dbReference type="ARBA" id="ARBA00022737"/>
    </source>
</evidence>
<dbReference type="InterPro" id="IPR023395">
    <property type="entry name" value="MCP_dom_sf"/>
</dbReference>
<evidence type="ECO:0000256" key="5">
    <source>
        <dbReference type="ARBA" id="ARBA00023136"/>
    </source>
</evidence>
<keyword evidence="8" id="KW-1133">Transmembrane helix</keyword>
<dbReference type="Pfam" id="PF00153">
    <property type="entry name" value="Mito_carr"/>
    <property type="match status" value="3"/>
</dbReference>
<dbReference type="PANTHER" id="PTHR24089">
    <property type="entry name" value="SOLUTE CARRIER FAMILY 25"/>
    <property type="match status" value="1"/>
</dbReference>
<dbReference type="PRINTS" id="PR00926">
    <property type="entry name" value="MITOCARRIER"/>
</dbReference>
<comment type="caution">
    <text evidence="9">The sequence shown here is derived from an EMBL/GenBank/DDBJ whole genome shotgun (WGS) entry which is preliminary data.</text>
</comment>
<dbReference type="SUPFAM" id="SSF103506">
    <property type="entry name" value="Mitochondrial carrier"/>
    <property type="match status" value="1"/>
</dbReference>
<dbReference type="InterPro" id="IPR002067">
    <property type="entry name" value="MCP"/>
</dbReference>
<keyword evidence="5 6" id="KW-0472">Membrane</keyword>
<evidence type="ECO:0000256" key="1">
    <source>
        <dbReference type="ARBA" id="ARBA00004141"/>
    </source>
</evidence>
<feature type="transmembrane region" description="Helical" evidence="8">
    <location>
        <begin position="130"/>
        <end position="153"/>
    </location>
</feature>
<evidence type="ECO:0000256" key="2">
    <source>
        <dbReference type="ARBA" id="ARBA00022448"/>
    </source>
</evidence>
<gene>
    <name evidence="9" type="ORF">PCOR1329_LOCUS45495</name>
</gene>
<sequence length="311" mass="33587">MVAAAAPAALSLPDPVALLKGGVAGCVAKTATAPLTRLTVLAQTCTLLKLSGEGRLKIGLVADQSVNRALRDLVASEGLAALWRGNACTLAHRFPFAGVNFMTFEFFQKTLNLDDERLARYRYGDTTYRLLSFLPGAVAGFASVVLCYPLEVLRTRLMVDMRVRDGSLQKSPHGVLAHVNRMRDEARRHGPGRWYRGVGLAWGVTVPAVSISFAVYTNLQQEFESLGYGHNSCCSTLLAGGLSGVVASTVTYPLDTVRRRSQAGTGATALALARDMWQAEGFGGFMKGIRPEILKAFPTVALTYLTYELLR</sequence>
<proteinExistence type="inferred from homology"/>
<evidence type="ECO:0000313" key="10">
    <source>
        <dbReference type="Proteomes" id="UP001189429"/>
    </source>
</evidence>
<reference evidence="9" key="1">
    <citation type="submission" date="2023-10" db="EMBL/GenBank/DDBJ databases">
        <authorList>
            <person name="Chen Y."/>
            <person name="Shah S."/>
            <person name="Dougan E. K."/>
            <person name="Thang M."/>
            <person name="Chan C."/>
        </authorList>
    </citation>
    <scope>NUCLEOTIDE SEQUENCE [LARGE SCALE GENOMIC DNA]</scope>
</reference>
<dbReference type="Proteomes" id="UP001189429">
    <property type="component" value="Unassembled WGS sequence"/>
</dbReference>
<evidence type="ECO:0000256" key="8">
    <source>
        <dbReference type="SAM" id="Phobius"/>
    </source>
</evidence>
<keyword evidence="3 6" id="KW-0812">Transmembrane</keyword>
<accession>A0ABN9U7N3</accession>
<keyword evidence="4" id="KW-0677">Repeat</keyword>
<name>A0ABN9U7N3_9DINO</name>
<feature type="repeat" description="Solcar" evidence="6">
    <location>
        <begin position="127"/>
        <end position="222"/>
    </location>
</feature>
<keyword evidence="10" id="KW-1185">Reference proteome</keyword>
<dbReference type="Gene3D" id="1.50.40.10">
    <property type="entry name" value="Mitochondrial carrier domain"/>
    <property type="match status" value="1"/>
</dbReference>
<evidence type="ECO:0000256" key="7">
    <source>
        <dbReference type="RuleBase" id="RU000488"/>
    </source>
</evidence>
<evidence type="ECO:0000313" key="9">
    <source>
        <dbReference type="EMBL" id="CAK0854360.1"/>
    </source>
</evidence>
<dbReference type="PROSITE" id="PS50920">
    <property type="entry name" value="SOLCAR"/>
    <property type="match status" value="3"/>
</dbReference>
<evidence type="ECO:0000256" key="3">
    <source>
        <dbReference type="ARBA" id="ARBA00022692"/>
    </source>
</evidence>
<comment type="similarity">
    <text evidence="7">Belongs to the mitochondrial carrier (TC 2.A.29) family.</text>
</comment>
<dbReference type="EMBL" id="CAUYUJ010015471">
    <property type="protein sequence ID" value="CAK0854360.1"/>
    <property type="molecule type" value="Genomic_DNA"/>
</dbReference>
<protein>
    <recommendedName>
        <fullName evidence="11">ADP,ATP carrier protein</fullName>
    </recommendedName>
</protein>
<comment type="subcellular location">
    <subcellularLocation>
        <location evidence="1">Membrane</location>
        <topology evidence="1">Multi-pass membrane protein</topology>
    </subcellularLocation>
</comment>
<keyword evidence="2 7" id="KW-0813">Transport</keyword>